<evidence type="ECO:0000256" key="4">
    <source>
        <dbReference type="ARBA" id="ARBA00023163"/>
    </source>
</evidence>
<protein>
    <submittedName>
        <fullName evidence="8">DNA-binding domain</fullName>
    </submittedName>
</protein>
<feature type="compositionally biased region" description="Low complexity" evidence="6">
    <location>
        <begin position="159"/>
        <end position="172"/>
    </location>
</feature>
<dbReference type="PANTHER" id="PTHR31190:SF374">
    <property type="entry name" value="AP2_ERF DOMAIN-CONTAINING PROTEIN"/>
    <property type="match status" value="1"/>
</dbReference>
<dbReference type="InParanoid" id="A0A090LY49"/>
<dbReference type="GO" id="GO:0009873">
    <property type="term" value="P:ethylene-activated signaling pathway"/>
    <property type="evidence" value="ECO:0007669"/>
    <property type="project" value="InterPro"/>
</dbReference>
<dbReference type="OrthoDB" id="550883at2759"/>
<dbReference type="GO" id="GO:0003700">
    <property type="term" value="F:DNA-binding transcription factor activity"/>
    <property type="evidence" value="ECO:0007669"/>
    <property type="project" value="InterPro"/>
</dbReference>
<dbReference type="Gene3D" id="3.30.730.10">
    <property type="entry name" value="AP2/ERF domain"/>
    <property type="match status" value="1"/>
</dbReference>
<name>A0A090LY49_OSTTA</name>
<evidence type="ECO:0000256" key="3">
    <source>
        <dbReference type="ARBA" id="ARBA00023125"/>
    </source>
</evidence>
<dbReference type="KEGG" id="ota:OT_ostta01g04630"/>
<evidence type="ECO:0000256" key="1">
    <source>
        <dbReference type="ARBA" id="ARBA00004123"/>
    </source>
</evidence>
<dbReference type="InterPro" id="IPR001471">
    <property type="entry name" value="AP2/ERF_dom"/>
</dbReference>
<feature type="region of interest" description="Disordered" evidence="6">
    <location>
        <begin position="294"/>
        <end position="334"/>
    </location>
</feature>
<dbReference type="InterPro" id="IPR036955">
    <property type="entry name" value="AP2/ERF_dom_sf"/>
</dbReference>
<keyword evidence="3 8" id="KW-0238">DNA-binding</keyword>
<dbReference type="RefSeq" id="XP_003074521.2">
    <property type="nucleotide sequence ID" value="XM_003074474.2"/>
</dbReference>
<dbReference type="CDD" id="cd00018">
    <property type="entry name" value="AP2"/>
    <property type="match status" value="1"/>
</dbReference>
<evidence type="ECO:0000256" key="2">
    <source>
        <dbReference type="ARBA" id="ARBA00023015"/>
    </source>
</evidence>
<proteinExistence type="predicted"/>
<dbReference type="SMART" id="SM00380">
    <property type="entry name" value="AP2"/>
    <property type="match status" value="1"/>
</dbReference>
<dbReference type="SUPFAM" id="SSF54171">
    <property type="entry name" value="DNA-binding domain"/>
    <property type="match status" value="1"/>
</dbReference>
<dbReference type="Pfam" id="PF00847">
    <property type="entry name" value="AP2"/>
    <property type="match status" value="1"/>
</dbReference>
<organism evidence="8 9">
    <name type="scientific">Ostreococcus tauri</name>
    <name type="common">Marine green alga</name>
    <dbReference type="NCBI Taxonomy" id="70448"/>
    <lineage>
        <taxon>Eukaryota</taxon>
        <taxon>Viridiplantae</taxon>
        <taxon>Chlorophyta</taxon>
        <taxon>Mamiellophyceae</taxon>
        <taxon>Mamiellales</taxon>
        <taxon>Bathycoccaceae</taxon>
        <taxon>Ostreococcus</taxon>
    </lineage>
</organism>
<dbReference type="EMBL" id="CAID01000001">
    <property type="protein sequence ID" value="CEF96795.1"/>
    <property type="molecule type" value="Genomic_DNA"/>
</dbReference>
<dbReference type="GO" id="GO:0005634">
    <property type="term" value="C:nucleus"/>
    <property type="evidence" value="ECO:0007669"/>
    <property type="project" value="UniProtKB-SubCell"/>
</dbReference>
<evidence type="ECO:0000313" key="9">
    <source>
        <dbReference type="Proteomes" id="UP000009170"/>
    </source>
</evidence>
<evidence type="ECO:0000256" key="5">
    <source>
        <dbReference type="ARBA" id="ARBA00023242"/>
    </source>
</evidence>
<evidence type="ECO:0000256" key="6">
    <source>
        <dbReference type="SAM" id="MobiDB-lite"/>
    </source>
</evidence>
<feature type="compositionally biased region" description="Polar residues" evidence="6">
    <location>
        <begin position="410"/>
        <end position="426"/>
    </location>
</feature>
<dbReference type="InterPro" id="IPR016177">
    <property type="entry name" value="DNA-bd_dom_sf"/>
</dbReference>
<reference evidence="8 9" key="2">
    <citation type="journal article" date="2014" name="BMC Genomics">
        <title>An improved genome of the model marine alga Ostreococcus tauri unfolds by assessing Illumina de novo assemblies.</title>
        <authorList>
            <person name="Blanc-Mathieu R."/>
            <person name="Verhelst B."/>
            <person name="Derelle E."/>
            <person name="Rombauts S."/>
            <person name="Bouget F.Y."/>
            <person name="Carre I."/>
            <person name="Chateau A."/>
            <person name="Eyre-Walker A."/>
            <person name="Grimsley N."/>
            <person name="Moreau H."/>
            <person name="Piegu B."/>
            <person name="Rivals E."/>
            <person name="Schackwitz W."/>
            <person name="Van de Peer Y."/>
            <person name="Piganeau G."/>
        </authorList>
    </citation>
    <scope>NUCLEOTIDE SEQUENCE [LARGE SCALE GENOMIC DNA]</scope>
    <source>
        <strain evidence="9">OTTH 0595 / CCAP 157/2 / RCC745</strain>
    </source>
</reference>
<dbReference type="GO" id="GO:0003677">
    <property type="term" value="F:DNA binding"/>
    <property type="evidence" value="ECO:0007669"/>
    <property type="project" value="UniProtKB-KW"/>
</dbReference>
<keyword evidence="2" id="KW-0805">Transcription regulation</keyword>
<dbReference type="FunFam" id="3.30.730.10:FF:000001">
    <property type="entry name" value="Ethylene-responsive transcription factor 2"/>
    <property type="match status" value="1"/>
</dbReference>
<gene>
    <name evidence="8" type="ORF">OT_ostta01g04630</name>
</gene>
<dbReference type="InterPro" id="IPR044808">
    <property type="entry name" value="ERF_plant"/>
</dbReference>
<dbReference type="AlphaFoldDB" id="A0A090LY49"/>
<dbReference type="STRING" id="70448.A0A090LY49"/>
<dbReference type="PANTHER" id="PTHR31190">
    <property type="entry name" value="DNA-BINDING DOMAIN"/>
    <property type="match status" value="1"/>
</dbReference>
<keyword evidence="4" id="KW-0804">Transcription</keyword>
<feature type="region of interest" description="Disordered" evidence="6">
    <location>
        <begin position="140"/>
        <end position="181"/>
    </location>
</feature>
<comment type="subcellular location">
    <subcellularLocation>
        <location evidence="1">Nucleus</location>
    </subcellularLocation>
</comment>
<dbReference type="Proteomes" id="UP000009170">
    <property type="component" value="Unassembled WGS sequence"/>
</dbReference>
<dbReference type="GeneID" id="9834949"/>
<reference evidence="9" key="1">
    <citation type="journal article" date="2006" name="Proc. Natl. Acad. Sci. U.S.A.">
        <title>Genome analysis of the smallest free-living eukaryote Ostreococcus tauri unveils many unique features.</title>
        <authorList>
            <person name="Derelle E."/>
            <person name="Ferraz C."/>
            <person name="Rombauts S."/>
            <person name="Rouze P."/>
            <person name="Worden A.Z."/>
            <person name="Robbens S."/>
            <person name="Partensky F."/>
            <person name="Degroeve S."/>
            <person name="Echeynie S."/>
            <person name="Cooke R."/>
            <person name="Saeys Y."/>
            <person name="Wuyts J."/>
            <person name="Jabbari K."/>
            <person name="Bowler C."/>
            <person name="Panaud O."/>
            <person name="Piegu B."/>
            <person name="Ball S.G."/>
            <person name="Ral J.-P."/>
            <person name="Bouget F.-Y."/>
            <person name="Piganeau G."/>
            <person name="De Baets B."/>
            <person name="Picard A."/>
            <person name="Delseny M."/>
            <person name="Demaille J."/>
            <person name="Van de Peer Y."/>
            <person name="Moreau H."/>
        </authorList>
    </citation>
    <scope>NUCLEOTIDE SEQUENCE [LARGE SCALE GENOMIC DNA]</scope>
    <source>
        <strain evidence="9">OTTH 0595 / CCAP 157/2 / RCC745</strain>
    </source>
</reference>
<sequence>MAPPEAGAGTSADGLRRGAFAAFEPYRGGANGTSAGGVDGDGGASSAPARGFAVGSAPIGAGFYNAMGVVGGGGIGSGASMAMAHAAFGTSPGSFGASPTFYGSSPTAIPQVSRPMAQPERGLGFPGLSSSLPGKHHIGSPNSGFSAFSPPMNMKDSPRSLASFSSSPPVRSGGVHKPSTSVTKVKRMELARAAVSEATAAAQAVASLPNAAAVSSPPLNSSGKPQKSVYRGVRQRPWGKYAAEIRDPTRGSRLWLGTFDSAEEAALAYDAAARAIRGDAAVTNFGKDVPIPASVRSQLPPLPTRPVQGRGGGIPRDDSALSGRMSKLSTSTKPANLEEEAEMLLMLQGADSGKGSTPERSESIEDGAGGMDLDEDNGASSVTVGLTLRAQKSNAQPIAPMASMPRETGDTSNAMISALKASNVSTRPRRGNA</sequence>
<accession>A0A090LY49</accession>
<feature type="domain" description="AP2/ERF" evidence="7">
    <location>
        <begin position="229"/>
        <end position="286"/>
    </location>
</feature>
<comment type="caution">
    <text evidence="8">The sequence shown here is derived from an EMBL/GenBank/DDBJ whole genome shotgun (WGS) entry which is preliminary data.</text>
</comment>
<evidence type="ECO:0000313" key="8">
    <source>
        <dbReference type="EMBL" id="CEF96795.1"/>
    </source>
</evidence>
<evidence type="ECO:0000259" key="7">
    <source>
        <dbReference type="PROSITE" id="PS51032"/>
    </source>
</evidence>
<feature type="region of interest" description="Disordered" evidence="6">
    <location>
        <begin position="350"/>
        <end position="379"/>
    </location>
</feature>
<keyword evidence="9" id="KW-1185">Reference proteome</keyword>
<feature type="region of interest" description="Disordered" evidence="6">
    <location>
        <begin position="395"/>
        <end position="433"/>
    </location>
</feature>
<keyword evidence="5" id="KW-0539">Nucleus</keyword>
<dbReference type="PROSITE" id="PS51032">
    <property type="entry name" value="AP2_ERF"/>
    <property type="match status" value="1"/>
</dbReference>
<dbReference type="PRINTS" id="PR00367">
    <property type="entry name" value="ETHRSPELEMNT"/>
</dbReference>